<evidence type="ECO:0008006" key="4">
    <source>
        <dbReference type="Google" id="ProtNLM"/>
    </source>
</evidence>
<feature type="chain" id="PRO_5037380703" description="DUF3244 domain-containing protein" evidence="1">
    <location>
        <begin position="22"/>
        <end position="118"/>
    </location>
</feature>
<feature type="signal peptide" evidence="1">
    <location>
        <begin position="1"/>
        <end position="21"/>
    </location>
</feature>
<dbReference type="Proteomes" id="UP000763088">
    <property type="component" value="Unassembled WGS sequence"/>
</dbReference>
<evidence type="ECO:0000256" key="1">
    <source>
        <dbReference type="SAM" id="SignalP"/>
    </source>
</evidence>
<proteinExistence type="predicted"/>
<dbReference type="AlphaFoldDB" id="A0A928BS22"/>
<evidence type="ECO:0000313" key="3">
    <source>
        <dbReference type="Proteomes" id="UP000763088"/>
    </source>
</evidence>
<name>A0A928BS22_XYLRU</name>
<dbReference type="EMBL" id="SUYD01000007">
    <property type="protein sequence ID" value="MBE6266219.1"/>
    <property type="molecule type" value="Genomic_DNA"/>
</dbReference>
<evidence type="ECO:0000313" key="2">
    <source>
        <dbReference type="EMBL" id="MBE6266219.1"/>
    </source>
</evidence>
<keyword evidence="1" id="KW-0732">Signal</keyword>
<gene>
    <name evidence="2" type="ORF">E7102_07100</name>
</gene>
<reference evidence="2" key="1">
    <citation type="submission" date="2019-04" db="EMBL/GenBank/DDBJ databases">
        <title>Evolution of Biomass-Degrading Anaerobic Consortia Revealed by Metagenomics.</title>
        <authorList>
            <person name="Peng X."/>
        </authorList>
    </citation>
    <scope>NUCLEOTIDE SEQUENCE</scope>
    <source>
        <strain evidence="2">SIG141</strain>
    </source>
</reference>
<sequence length="118" mass="13451">MKKLLFVLLSMLFFSSNPIMGEEKMIDLNLEIIDDSPTGPGRGKAPIRKPIVYQEGQKITFLSSHPEYIINIIQNDEVIYSFVIPSEVSKFEIPTYVEGECILQLISGRFCFWGIVSF</sequence>
<organism evidence="2 3">
    <name type="scientific">Xylanibacter ruminicola</name>
    <name type="common">Prevotella ruminicola</name>
    <dbReference type="NCBI Taxonomy" id="839"/>
    <lineage>
        <taxon>Bacteria</taxon>
        <taxon>Pseudomonadati</taxon>
        <taxon>Bacteroidota</taxon>
        <taxon>Bacteroidia</taxon>
        <taxon>Bacteroidales</taxon>
        <taxon>Prevotellaceae</taxon>
        <taxon>Xylanibacter</taxon>
    </lineage>
</organism>
<protein>
    <recommendedName>
        <fullName evidence="4">DUF3244 domain-containing protein</fullName>
    </recommendedName>
</protein>
<comment type="caution">
    <text evidence="2">The sequence shown here is derived from an EMBL/GenBank/DDBJ whole genome shotgun (WGS) entry which is preliminary data.</text>
</comment>
<accession>A0A928BS22</accession>